<evidence type="ECO:0000313" key="3">
    <source>
        <dbReference type="Proteomes" id="UP000000763"/>
    </source>
</evidence>
<evidence type="ECO:0000313" key="2">
    <source>
        <dbReference type="EMBL" id="BAD29279.1"/>
    </source>
</evidence>
<name>Q6EPZ1_ORYSJ</name>
<gene>
    <name evidence="2" type="primary">P0014G10.40</name>
</gene>
<feature type="region of interest" description="Disordered" evidence="1">
    <location>
        <begin position="39"/>
        <end position="164"/>
    </location>
</feature>
<sequence length="164" mass="16181">MPPPPGEPTVIGAISPSRRRIRVLGGGSGRRLNAAVLLPPRRCGQARQRRGELGGGGLAESGDGGHNAVDPDAASTPSSCSPHDSTDELADGVASLAAAGLPDPGTGSPDPAAGNSGGDGSNDDKKDGEAVAGSSDNDCGGSGEATTTTTRWRFGVGARGDRTR</sequence>
<feature type="compositionally biased region" description="Gly residues" evidence="1">
    <location>
        <begin position="53"/>
        <end position="65"/>
    </location>
</feature>
<organism evidence="2 3">
    <name type="scientific">Oryza sativa subsp. japonica</name>
    <name type="common">Rice</name>
    <dbReference type="NCBI Taxonomy" id="39947"/>
    <lineage>
        <taxon>Eukaryota</taxon>
        <taxon>Viridiplantae</taxon>
        <taxon>Streptophyta</taxon>
        <taxon>Embryophyta</taxon>
        <taxon>Tracheophyta</taxon>
        <taxon>Spermatophyta</taxon>
        <taxon>Magnoliopsida</taxon>
        <taxon>Liliopsida</taxon>
        <taxon>Poales</taxon>
        <taxon>Poaceae</taxon>
        <taxon>BOP clade</taxon>
        <taxon>Oryzoideae</taxon>
        <taxon>Oryzeae</taxon>
        <taxon>Oryzinae</taxon>
        <taxon>Oryza</taxon>
        <taxon>Oryza sativa</taxon>
    </lineage>
</organism>
<dbReference type="Proteomes" id="UP000000763">
    <property type="component" value="Chromosome 9"/>
</dbReference>
<dbReference type="AlphaFoldDB" id="Q6EPZ1"/>
<dbReference type="EMBL" id="AP005784">
    <property type="protein sequence ID" value="BAD29279.1"/>
    <property type="molecule type" value="Genomic_DNA"/>
</dbReference>
<reference evidence="3" key="1">
    <citation type="journal article" date="2005" name="Nature">
        <title>The map-based sequence of the rice genome.</title>
        <authorList>
            <consortium name="International rice genome sequencing project (IRGSP)"/>
            <person name="Matsumoto T."/>
            <person name="Wu J."/>
            <person name="Kanamori H."/>
            <person name="Katayose Y."/>
            <person name="Fujisawa M."/>
            <person name="Namiki N."/>
            <person name="Mizuno H."/>
            <person name="Yamamoto K."/>
            <person name="Antonio B.A."/>
            <person name="Baba T."/>
            <person name="Sakata K."/>
            <person name="Nagamura Y."/>
            <person name="Aoki H."/>
            <person name="Arikawa K."/>
            <person name="Arita K."/>
            <person name="Bito T."/>
            <person name="Chiden Y."/>
            <person name="Fujitsuka N."/>
            <person name="Fukunaka R."/>
            <person name="Hamada M."/>
            <person name="Harada C."/>
            <person name="Hayashi A."/>
            <person name="Hijishita S."/>
            <person name="Honda M."/>
            <person name="Hosokawa S."/>
            <person name="Ichikawa Y."/>
            <person name="Idonuma A."/>
            <person name="Iijima M."/>
            <person name="Ikeda M."/>
            <person name="Ikeno M."/>
            <person name="Ito K."/>
            <person name="Ito S."/>
            <person name="Ito T."/>
            <person name="Ito Y."/>
            <person name="Ito Y."/>
            <person name="Iwabuchi A."/>
            <person name="Kamiya K."/>
            <person name="Karasawa W."/>
            <person name="Kurita K."/>
            <person name="Katagiri S."/>
            <person name="Kikuta A."/>
            <person name="Kobayashi H."/>
            <person name="Kobayashi N."/>
            <person name="Machita K."/>
            <person name="Maehara T."/>
            <person name="Masukawa M."/>
            <person name="Mizubayashi T."/>
            <person name="Mukai Y."/>
            <person name="Nagasaki H."/>
            <person name="Nagata Y."/>
            <person name="Naito S."/>
            <person name="Nakashima M."/>
            <person name="Nakama Y."/>
            <person name="Nakamichi Y."/>
            <person name="Nakamura M."/>
            <person name="Meguro A."/>
            <person name="Negishi M."/>
            <person name="Ohta I."/>
            <person name="Ohta T."/>
            <person name="Okamoto M."/>
            <person name="Ono N."/>
            <person name="Saji S."/>
            <person name="Sakaguchi M."/>
            <person name="Sakai K."/>
            <person name="Shibata M."/>
            <person name="Shimokawa T."/>
            <person name="Song J."/>
            <person name="Takazaki Y."/>
            <person name="Terasawa K."/>
            <person name="Tsugane M."/>
            <person name="Tsuji K."/>
            <person name="Ueda S."/>
            <person name="Waki K."/>
            <person name="Yamagata H."/>
            <person name="Yamamoto M."/>
            <person name="Yamamoto S."/>
            <person name="Yamane H."/>
            <person name="Yoshiki S."/>
            <person name="Yoshihara R."/>
            <person name="Yukawa K."/>
            <person name="Zhong H."/>
            <person name="Yano M."/>
            <person name="Yuan Q."/>
            <person name="Ouyang S."/>
            <person name="Liu J."/>
            <person name="Jones K.M."/>
            <person name="Gansberger K."/>
            <person name="Moffat K."/>
            <person name="Hill J."/>
            <person name="Bera J."/>
            <person name="Fadrosh D."/>
            <person name="Jin S."/>
            <person name="Johri S."/>
            <person name="Kim M."/>
            <person name="Overton L."/>
            <person name="Reardon M."/>
            <person name="Tsitrin T."/>
            <person name="Vuong H."/>
            <person name="Weaver B."/>
            <person name="Ciecko A."/>
            <person name="Tallon L."/>
            <person name="Jackson J."/>
            <person name="Pai G."/>
            <person name="Aken S.V."/>
            <person name="Utterback T."/>
            <person name="Reidmuller S."/>
            <person name="Feldblyum T."/>
            <person name="Hsiao J."/>
            <person name="Zismann V."/>
            <person name="Iobst S."/>
            <person name="de Vazeille A.R."/>
            <person name="Buell C.R."/>
            <person name="Ying K."/>
            <person name="Li Y."/>
            <person name="Lu T."/>
            <person name="Huang Y."/>
            <person name="Zhao Q."/>
            <person name="Feng Q."/>
            <person name="Zhang L."/>
            <person name="Zhu J."/>
            <person name="Weng Q."/>
            <person name="Mu J."/>
            <person name="Lu Y."/>
            <person name="Fan D."/>
            <person name="Liu Y."/>
            <person name="Guan J."/>
            <person name="Zhang Y."/>
            <person name="Yu S."/>
            <person name="Liu X."/>
            <person name="Zhang Y."/>
            <person name="Hong G."/>
            <person name="Han B."/>
            <person name="Choisne N."/>
            <person name="Demange N."/>
            <person name="Orjeda G."/>
            <person name="Samain S."/>
            <person name="Cattolico L."/>
            <person name="Pelletier E."/>
            <person name="Couloux A."/>
            <person name="Segurens B."/>
            <person name="Wincker P."/>
            <person name="D'Hont A."/>
            <person name="Scarpelli C."/>
            <person name="Weissenbach J."/>
            <person name="Salanoubat M."/>
            <person name="Quetier F."/>
            <person name="Yu Y."/>
            <person name="Kim H.R."/>
            <person name="Rambo T."/>
            <person name="Currie J."/>
            <person name="Collura K."/>
            <person name="Luo M."/>
            <person name="Yang T."/>
            <person name="Ammiraju J.S.S."/>
            <person name="Engler F."/>
            <person name="Soderlund C."/>
            <person name="Wing R.A."/>
            <person name="Palmer L.E."/>
            <person name="de la Bastide M."/>
            <person name="Spiegel L."/>
            <person name="Nascimento L."/>
            <person name="Zutavern T."/>
            <person name="O'Shaughnessy A."/>
            <person name="Dike S."/>
            <person name="Dedhia N."/>
            <person name="Preston R."/>
            <person name="Balija V."/>
            <person name="McCombie W.R."/>
            <person name="Chow T."/>
            <person name="Chen H."/>
            <person name="Chung M."/>
            <person name="Chen C."/>
            <person name="Shaw J."/>
            <person name="Wu H."/>
            <person name="Hsiao K."/>
            <person name="Chao Y."/>
            <person name="Chu M."/>
            <person name="Cheng C."/>
            <person name="Hour A."/>
            <person name="Lee P."/>
            <person name="Lin S."/>
            <person name="Lin Y."/>
            <person name="Liou J."/>
            <person name="Liu S."/>
            <person name="Hsing Y."/>
            <person name="Raghuvanshi S."/>
            <person name="Mohanty A."/>
            <person name="Bharti A.K."/>
            <person name="Gaur A."/>
            <person name="Gupta V."/>
            <person name="Kumar D."/>
            <person name="Ravi V."/>
            <person name="Vij S."/>
            <person name="Kapur A."/>
            <person name="Khurana P."/>
            <person name="Khurana P."/>
            <person name="Khurana J.P."/>
            <person name="Tyagi A.K."/>
            <person name="Gaikwad K."/>
            <person name="Singh A."/>
            <person name="Dalal V."/>
            <person name="Srivastava S."/>
            <person name="Dixit A."/>
            <person name="Pal A.K."/>
            <person name="Ghazi I.A."/>
            <person name="Yadav M."/>
            <person name="Pandit A."/>
            <person name="Bhargava A."/>
            <person name="Sureshbabu K."/>
            <person name="Batra K."/>
            <person name="Sharma T.R."/>
            <person name="Mohapatra T."/>
            <person name="Singh N.K."/>
            <person name="Messing J."/>
            <person name="Nelson A.B."/>
            <person name="Fuks G."/>
            <person name="Kavchok S."/>
            <person name="Keizer G."/>
            <person name="Linton E."/>
            <person name="Llaca V."/>
            <person name="Song R."/>
            <person name="Tanyolac B."/>
            <person name="Young S."/>
            <person name="Ho-Il K."/>
            <person name="Hahn J.H."/>
            <person name="Sangsakoo G."/>
            <person name="Vanavichit A."/>
            <person name="de Mattos Luiz.A.T."/>
            <person name="Zimmer P.D."/>
            <person name="Malone G."/>
            <person name="Dellagostin O."/>
            <person name="de Oliveira A.C."/>
            <person name="Bevan M."/>
            <person name="Bancroft I."/>
            <person name="Minx P."/>
            <person name="Cordum H."/>
            <person name="Wilson R."/>
            <person name="Cheng Z."/>
            <person name="Jin W."/>
            <person name="Jiang J."/>
            <person name="Leong S.A."/>
            <person name="Iwama H."/>
            <person name="Gojobori T."/>
            <person name="Itoh T."/>
            <person name="Niimura Y."/>
            <person name="Fujii Y."/>
            <person name="Habara T."/>
            <person name="Sakai H."/>
            <person name="Sato Y."/>
            <person name="Wilson G."/>
            <person name="Kumar K."/>
            <person name="McCouch S."/>
            <person name="Juretic N."/>
            <person name="Hoen D."/>
            <person name="Wright S."/>
            <person name="Bruskiewich R."/>
            <person name="Bureau T."/>
            <person name="Miyao A."/>
            <person name="Hirochika H."/>
            <person name="Nishikawa T."/>
            <person name="Kadowaki K."/>
            <person name="Sugiura M."/>
            <person name="Burr B."/>
            <person name="Sasaki T."/>
        </authorList>
    </citation>
    <scope>NUCLEOTIDE SEQUENCE [LARGE SCALE GENOMIC DNA]</scope>
    <source>
        <strain evidence="3">cv. Nipponbare</strain>
    </source>
</reference>
<evidence type="ECO:0000256" key="1">
    <source>
        <dbReference type="SAM" id="MobiDB-lite"/>
    </source>
</evidence>
<proteinExistence type="predicted"/>
<accession>Q6EPZ1</accession>
<protein>
    <submittedName>
        <fullName evidence="2">Uncharacterized protein</fullName>
    </submittedName>
</protein>
<reference evidence="3" key="2">
    <citation type="journal article" date="2008" name="Nucleic Acids Res.">
        <title>The rice annotation project database (RAP-DB): 2008 update.</title>
        <authorList>
            <consortium name="The rice annotation project (RAP)"/>
        </authorList>
    </citation>
    <scope>GENOME REANNOTATION</scope>
    <source>
        <strain evidence="3">cv. Nipponbare</strain>
    </source>
</reference>